<feature type="compositionally biased region" description="Polar residues" evidence="5">
    <location>
        <begin position="148"/>
        <end position="165"/>
    </location>
</feature>
<evidence type="ECO:0000313" key="8">
    <source>
        <dbReference type="EMBL" id="TCC88645.1"/>
    </source>
</evidence>
<dbReference type="Pfam" id="PF07291">
    <property type="entry name" value="MauE"/>
    <property type="match status" value="1"/>
</dbReference>
<name>A0A4R0MPA1_9SPHI</name>
<dbReference type="EMBL" id="SJSK01000005">
    <property type="protein sequence ID" value="TCC88645.1"/>
    <property type="molecule type" value="Genomic_DNA"/>
</dbReference>
<dbReference type="Proteomes" id="UP000292884">
    <property type="component" value="Unassembled WGS sequence"/>
</dbReference>
<feature type="domain" description="Methylamine utilisation protein MauE" evidence="7">
    <location>
        <begin position="17"/>
        <end position="141"/>
    </location>
</feature>
<dbReference type="GO" id="GO:0016020">
    <property type="term" value="C:membrane"/>
    <property type="evidence" value="ECO:0007669"/>
    <property type="project" value="UniProtKB-SubCell"/>
</dbReference>
<comment type="subcellular location">
    <subcellularLocation>
        <location evidence="1">Membrane</location>
        <topology evidence="1">Multi-pass membrane protein</topology>
    </subcellularLocation>
</comment>
<protein>
    <recommendedName>
        <fullName evidence="7">Methylamine utilisation protein MauE domain-containing protein</fullName>
    </recommendedName>
</protein>
<evidence type="ECO:0000256" key="2">
    <source>
        <dbReference type="ARBA" id="ARBA00022692"/>
    </source>
</evidence>
<gene>
    <name evidence="8" type="ORF">EZ428_18585</name>
</gene>
<dbReference type="RefSeq" id="WP_131554699.1">
    <property type="nucleotide sequence ID" value="NZ_SJSK01000005.1"/>
</dbReference>
<proteinExistence type="predicted"/>
<dbReference type="GO" id="GO:0030416">
    <property type="term" value="P:methylamine metabolic process"/>
    <property type="evidence" value="ECO:0007669"/>
    <property type="project" value="InterPro"/>
</dbReference>
<evidence type="ECO:0000256" key="6">
    <source>
        <dbReference type="SAM" id="Phobius"/>
    </source>
</evidence>
<feature type="transmembrane region" description="Helical" evidence="6">
    <location>
        <begin position="56"/>
        <end position="76"/>
    </location>
</feature>
<keyword evidence="9" id="KW-1185">Reference proteome</keyword>
<evidence type="ECO:0000259" key="7">
    <source>
        <dbReference type="Pfam" id="PF07291"/>
    </source>
</evidence>
<dbReference type="OrthoDB" id="673785at2"/>
<evidence type="ECO:0000256" key="4">
    <source>
        <dbReference type="ARBA" id="ARBA00023136"/>
    </source>
</evidence>
<evidence type="ECO:0000256" key="1">
    <source>
        <dbReference type="ARBA" id="ARBA00004141"/>
    </source>
</evidence>
<sequence>MEKQLILNSTFLTRKTMVDLTCYLFFLLFVYAATSKLLDYQQSLLQLSKSPITTDYAALLVWLVPVTELIIAALLLIQRTQTLALYACLGLMSLFTTYIIAILNFSEIIPCSCGGALQSLSWKQHLIFNLAFIALAILSIFIKPNPNKSGEPNSPQSYSNGQLNQDKPKTCKRVGT</sequence>
<accession>A0A4R0MPA1</accession>
<keyword evidence="4 6" id="KW-0472">Membrane</keyword>
<evidence type="ECO:0000256" key="3">
    <source>
        <dbReference type="ARBA" id="ARBA00022989"/>
    </source>
</evidence>
<evidence type="ECO:0000313" key="9">
    <source>
        <dbReference type="Proteomes" id="UP000292884"/>
    </source>
</evidence>
<comment type="caution">
    <text evidence="8">The sequence shown here is derived from an EMBL/GenBank/DDBJ whole genome shotgun (WGS) entry which is preliminary data.</text>
</comment>
<keyword evidence="3 6" id="KW-1133">Transmembrane helix</keyword>
<evidence type="ECO:0000256" key="5">
    <source>
        <dbReference type="SAM" id="MobiDB-lite"/>
    </source>
</evidence>
<dbReference type="InterPro" id="IPR009908">
    <property type="entry name" value="Methylamine_util_MauE"/>
</dbReference>
<feature type="transmembrane region" description="Helical" evidence="6">
    <location>
        <begin position="125"/>
        <end position="142"/>
    </location>
</feature>
<feature type="region of interest" description="Disordered" evidence="5">
    <location>
        <begin position="148"/>
        <end position="176"/>
    </location>
</feature>
<organism evidence="8 9">
    <name type="scientific">Pedobacter frigiditerrae</name>
    <dbReference type="NCBI Taxonomy" id="2530452"/>
    <lineage>
        <taxon>Bacteria</taxon>
        <taxon>Pseudomonadati</taxon>
        <taxon>Bacteroidota</taxon>
        <taxon>Sphingobacteriia</taxon>
        <taxon>Sphingobacteriales</taxon>
        <taxon>Sphingobacteriaceae</taxon>
        <taxon>Pedobacter</taxon>
    </lineage>
</organism>
<feature type="transmembrane region" description="Helical" evidence="6">
    <location>
        <begin position="83"/>
        <end position="105"/>
    </location>
</feature>
<reference evidence="8 9" key="1">
    <citation type="submission" date="2019-02" db="EMBL/GenBank/DDBJ databases">
        <title>Pedobacter sp. RP-1-13 sp. nov., isolated from Arctic soil.</title>
        <authorList>
            <person name="Dahal R.H."/>
        </authorList>
    </citation>
    <scope>NUCLEOTIDE SEQUENCE [LARGE SCALE GENOMIC DNA]</scope>
    <source>
        <strain evidence="8 9">RP-1-13</strain>
    </source>
</reference>
<dbReference type="AlphaFoldDB" id="A0A4R0MPA1"/>
<keyword evidence="2 6" id="KW-0812">Transmembrane</keyword>